<comment type="caution">
    <text evidence="1">The sequence shown here is derived from an EMBL/GenBank/DDBJ whole genome shotgun (WGS) entry which is preliminary data.</text>
</comment>
<dbReference type="Pfam" id="PF03237">
    <property type="entry name" value="Terminase_6N"/>
    <property type="match status" value="1"/>
</dbReference>
<dbReference type="EMBL" id="PNGC01000002">
    <property type="protein sequence ID" value="PMB89578.1"/>
    <property type="molecule type" value="Genomic_DNA"/>
</dbReference>
<dbReference type="Proteomes" id="UP000243201">
    <property type="component" value="Unassembled WGS sequence"/>
</dbReference>
<dbReference type="Gene3D" id="3.40.50.300">
    <property type="entry name" value="P-loop containing nucleotide triphosphate hydrolases"/>
    <property type="match status" value="1"/>
</dbReference>
<dbReference type="NCBIfam" id="TIGR01547">
    <property type="entry name" value="phage_term_2"/>
    <property type="match status" value="1"/>
</dbReference>
<reference evidence="1 2" key="1">
    <citation type="submission" date="2017-09" db="EMBL/GenBank/DDBJ databases">
        <title>Bacterial strain isolated from the female urinary microbiota.</title>
        <authorList>
            <person name="Thomas-White K."/>
            <person name="Kumar N."/>
            <person name="Forster S."/>
            <person name="Putonti C."/>
            <person name="Lawley T."/>
            <person name="Wolfe A.J."/>
        </authorList>
    </citation>
    <scope>NUCLEOTIDE SEQUENCE [LARGE SCALE GENOMIC DNA]</scope>
    <source>
        <strain evidence="1 2">UMB0744</strain>
    </source>
</reference>
<organism evidence="1 2">
    <name type="scientific">Varibaculum cambriense</name>
    <dbReference type="NCBI Taxonomy" id="184870"/>
    <lineage>
        <taxon>Bacteria</taxon>
        <taxon>Bacillati</taxon>
        <taxon>Actinomycetota</taxon>
        <taxon>Actinomycetes</taxon>
        <taxon>Actinomycetales</taxon>
        <taxon>Actinomycetaceae</taxon>
        <taxon>Varibaculum</taxon>
    </lineage>
</organism>
<protein>
    <submittedName>
        <fullName evidence="1">PBSX family phage terminase large subunit</fullName>
    </submittedName>
</protein>
<name>A0ABX4UPF6_9ACTO</name>
<accession>A0ABX4UPF6</accession>
<evidence type="ECO:0000313" key="2">
    <source>
        <dbReference type="Proteomes" id="UP000243201"/>
    </source>
</evidence>
<evidence type="ECO:0000313" key="1">
    <source>
        <dbReference type="EMBL" id="PMB89578.1"/>
    </source>
</evidence>
<keyword evidence="2" id="KW-1185">Reference proteome</keyword>
<dbReference type="InterPro" id="IPR027417">
    <property type="entry name" value="P-loop_NTPase"/>
</dbReference>
<proteinExistence type="predicted"/>
<dbReference type="Gene3D" id="3.30.420.280">
    <property type="match status" value="1"/>
</dbReference>
<gene>
    <name evidence="1" type="ORF">CJ240_05750</name>
</gene>
<dbReference type="InterPro" id="IPR006437">
    <property type="entry name" value="Phage_terminase_lsu"/>
</dbReference>
<sequence>MKWSTAQAKAIANANGRANIWEGAVRSGKTFSSIIAFCLKIATWDGPGIHVITGRNRDSIYRNFFSPIFTTPELEWLAATVKYRQGAPTATILGKPVAVIGASDNSAETKIKGATVAIAYVDEITVLPESFFKMTLSRLSLPGSQLLGTTNPDSPTHWLKTEYLDRLDELHDWRDFKFTLDDNPVLTEEYKNALKVEYTGLWYARYIEGKWVAAEGAIYDMWNPQTHVIKWENLPQIAQTICIGMDYGTTNPTDAVMLAQDLQGNLYAIDEWRATKTAGNLTDSEISDQFRTWLYQTPHLPAHQYGTNQYLDRPRYIFIDPAAASMKTQLYNDGLRNIRNADNDVLAGIKLTASGLTEGWLKISNRCTWLLKEFPSYAWDPKATEEGNDRPIKQADHALDALRYALASTETIWRRHLPRNR</sequence>